<dbReference type="PANTHER" id="PTHR33375:SF1">
    <property type="entry name" value="CHROMOSOME-PARTITIONING PROTEIN PARB-RELATED"/>
    <property type="match status" value="1"/>
</dbReference>
<keyword evidence="5" id="KW-1185">Reference proteome</keyword>
<sequence length="298" mass="33501">MRLGELLRGRTAGGPRVARQAGIDEAPAVDVRWIEVQRIHPSPYQARQGISQEELEGLAQSIREHGLIQPIVVRPVEQGYELIAGERRWRAAQLAGLERVPAIVRESDDRTAAEWGLIENLQRSGLHFLEEADGYRRIMERFGLTQEEMARVLGCSQAAVANKIRLLKLAPEVQAFIREQKLGERQSRALLRVQDPEQQLKLARRMAEEGLGAEASERLVEQAVQGKPKRRTVRGAYGDARIFVNGLRQVVRQARQAGIEASLSEEEDGDGWTFVVKLGRRVLERGERGKGDRRWGAS</sequence>
<keyword evidence="2" id="KW-0159">Chromosome partition</keyword>
<dbReference type="InterPro" id="IPR050336">
    <property type="entry name" value="Chromosome_partition/occlusion"/>
</dbReference>
<dbReference type="CDD" id="cd16393">
    <property type="entry name" value="SPO0J_N"/>
    <property type="match status" value="1"/>
</dbReference>
<dbReference type="SMART" id="SM00470">
    <property type="entry name" value="ParB"/>
    <property type="match status" value="1"/>
</dbReference>
<organism evidence="4 5">
    <name type="scientific">Carboxydichorda subterranea</name>
    <dbReference type="NCBI Taxonomy" id="3109565"/>
    <lineage>
        <taxon>Bacteria</taxon>
        <taxon>Bacillati</taxon>
        <taxon>Bacillota</taxon>
        <taxon>Limnochordia</taxon>
        <taxon>Limnochordales</taxon>
        <taxon>Geochordaceae</taxon>
        <taxon>Carboxydichorda</taxon>
    </lineage>
</organism>
<dbReference type="InterPro" id="IPR003115">
    <property type="entry name" value="ParB_N"/>
</dbReference>
<evidence type="ECO:0000256" key="2">
    <source>
        <dbReference type="ARBA" id="ARBA00022829"/>
    </source>
</evidence>
<dbReference type="InterPro" id="IPR041468">
    <property type="entry name" value="HTH_ParB/Spo0J"/>
</dbReference>
<reference evidence="4 5" key="1">
    <citation type="journal article" date="2024" name="Front. Microbiol.">
        <title>Novel thermophilic genera Geochorda gen. nov. and Carboxydochorda gen. nov. from the deep terrestrial subsurface reveal the ecophysiological diversity in the class Limnochordia.</title>
        <authorList>
            <person name="Karnachuk O.V."/>
            <person name="Lukina A.P."/>
            <person name="Avakyan M.R."/>
            <person name="Kadnikov V.V."/>
            <person name="Begmatov S."/>
            <person name="Beletsky A.V."/>
            <person name="Vlasova K.G."/>
            <person name="Novikov A.A."/>
            <person name="Shcherbakova V.A."/>
            <person name="Mardanov A.V."/>
            <person name="Ravin N.V."/>
        </authorList>
    </citation>
    <scope>NUCLEOTIDE SEQUENCE [LARGE SCALE GENOMIC DNA]</scope>
    <source>
        <strain evidence="4 5">L945</strain>
    </source>
</reference>
<evidence type="ECO:0000313" key="5">
    <source>
        <dbReference type="Proteomes" id="UP001332192"/>
    </source>
</evidence>
<dbReference type="Gene3D" id="3.90.1530.30">
    <property type="match status" value="1"/>
</dbReference>
<evidence type="ECO:0000313" key="4">
    <source>
        <dbReference type="EMBL" id="WRP18980.1"/>
    </source>
</evidence>
<dbReference type="SUPFAM" id="SSF110849">
    <property type="entry name" value="ParB/Sulfiredoxin"/>
    <property type="match status" value="1"/>
</dbReference>
<dbReference type="InterPro" id="IPR036086">
    <property type="entry name" value="ParB/Sulfiredoxin_sf"/>
</dbReference>
<dbReference type="NCBIfam" id="TIGR00180">
    <property type="entry name" value="parB_part"/>
    <property type="match status" value="1"/>
</dbReference>
<dbReference type="Pfam" id="PF17762">
    <property type="entry name" value="HTH_ParB"/>
    <property type="match status" value="1"/>
</dbReference>
<protein>
    <submittedName>
        <fullName evidence="4">ParB/RepB/Spo0J family partition protein</fullName>
    </submittedName>
</protein>
<feature type="domain" description="ParB-like N-terminal" evidence="3">
    <location>
        <begin position="32"/>
        <end position="121"/>
    </location>
</feature>
<dbReference type="SUPFAM" id="SSF109709">
    <property type="entry name" value="KorB DNA-binding domain-like"/>
    <property type="match status" value="1"/>
</dbReference>
<dbReference type="Proteomes" id="UP001332192">
    <property type="component" value="Chromosome"/>
</dbReference>
<dbReference type="InterPro" id="IPR004437">
    <property type="entry name" value="ParB/RepB/Spo0J"/>
</dbReference>
<evidence type="ECO:0000256" key="1">
    <source>
        <dbReference type="ARBA" id="ARBA00006295"/>
    </source>
</evidence>
<accession>A0ABZ1C2D1</accession>
<dbReference type="RefSeq" id="WP_324718250.1">
    <property type="nucleotide sequence ID" value="NZ_CP141615.1"/>
</dbReference>
<evidence type="ECO:0000259" key="3">
    <source>
        <dbReference type="SMART" id="SM00470"/>
    </source>
</evidence>
<dbReference type="PANTHER" id="PTHR33375">
    <property type="entry name" value="CHROMOSOME-PARTITIONING PROTEIN PARB-RELATED"/>
    <property type="match status" value="1"/>
</dbReference>
<dbReference type="Pfam" id="PF02195">
    <property type="entry name" value="ParB_N"/>
    <property type="match status" value="1"/>
</dbReference>
<comment type="similarity">
    <text evidence="1">Belongs to the ParB family.</text>
</comment>
<dbReference type="EMBL" id="CP141615">
    <property type="protein sequence ID" value="WRP18980.1"/>
    <property type="molecule type" value="Genomic_DNA"/>
</dbReference>
<gene>
    <name evidence="4" type="ORF">U7230_13650</name>
</gene>
<proteinExistence type="inferred from homology"/>
<name>A0ABZ1C2D1_9FIRM</name>
<dbReference type="Gene3D" id="1.10.10.2830">
    <property type="match status" value="1"/>
</dbReference>